<accession>W4L6A9</accession>
<evidence type="ECO:0000313" key="2">
    <source>
        <dbReference type="Proteomes" id="UP000019140"/>
    </source>
</evidence>
<dbReference type="Proteomes" id="UP000019140">
    <property type="component" value="Unassembled WGS sequence"/>
</dbReference>
<dbReference type="AlphaFoldDB" id="W4L6A9"/>
<reference evidence="1 2" key="1">
    <citation type="journal article" date="2014" name="Nature">
        <title>An environmental bacterial taxon with a large and distinct metabolic repertoire.</title>
        <authorList>
            <person name="Wilson M.C."/>
            <person name="Mori T."/>
            <person name="Ruckert C."/>
            <person name="Uria A.R."/>
            <person name="Helf M.J."/>
            <person name="Takada K."/>
            <person name="Gernert C."/>
            <person name="Steffens U.A."/>
            <person name="Heycke N."/>
            <person name="Schmitt S."/>
            <person name="Rinke C."/>
            <person name="Helfrich E.J."/>
            <person name="Brachmann A.O."/>
            <person name="Gurgui C."/>
            <person name="Wakimoto T."/>
            <person name="Kracht M."/>
            <person name="Crusemann M."/>
            <person name="Hentschel U."/>
            <person name="Abe I."/>
            <person name="Matsunaga S."/>
            <person name="Kalinowski J."/>
            <person name="Takeyama H."/>
            <person name="Piel J."/>
        </authorList>
    </citation>
    <scope>NUCLEOTIDE SEQUENCE [LARGE SCALE GENOMIC DNA]</scope>
    <source>
        <strain evidence="2">TSY2</strain>
    </source>
</reference>
<comment type="caution">
    <text evidence="1">The sequence shown here is derived from an EMBL/GenBank/DDBJ whole genome shotgun (WGS) entry which is preliminary data.</text>
</comment>
<keyword evidence="2" id="KW-1185">Reference proteome</keyword>
<sequence>SSTIINIERPILASQLPYQTLVRGETFTEIPDTLRHKFRLNLYASTLDQLFNIPILSLSKSLPELLGKKITLAFTPATEAVAELIVSYLPDSVEEIQNDPNLPLSSLPGYLINMRAELRIDGERVVSGGNFKMGQVLASTSGFFEPTHGWQDVENTPPVVGEYRAFAINSTGIPDRELHDLQAQVIEARSLLETHTIEELTAENLIGDILYSIVVTYFAAVDRVSRVNMDSFEVAEYRKSSLGSFRTNLQPKFLFSVPISVTFLGLELDITQLETLVVNKHNDRAAQADYVRMSGLLQSALEHVIPSLLLSNDQNPVEGISAIKALNLASEQGQRIFKVTSATIDQVLPQLQLSSDVIADLKAAVAAGKEVTVSEREITIGSWTGVGYLIIDPETGAGAY</sequence>
<protein>
    <submittedName>
        <fullName evidence="1">Uncharacterized protein</fullName>
    </submittedName>
</protein>
<evidence type="ECO:0000313" key="1">
    <source>
        <dbReference type="EMBL" id="ETW93414.1"/>
    </source>
</evidence>
<dbReference type="HOGENOM" id="CLU_687952_0_0_7"/>
<organism evidence="1 2">
    <name type="scientific">Candidatus Entotheonella gemina</name>
    <dbReference type="NCBI Taxonomy" id="1429439"/>
    <lineage>
        <taxon>Bacteria</taxon>
        <taxon>Pseudomonadati</taxon>
        <taxon>Nitrospinota/Tectimicrobiota group</taxon>
        <taxon>Candidatus Tectimicrobiota</taxon>
        <taxon>Candidatus Entotheonellia</taxon>
        <taxon>Candidatus Entotheonellales</taxon>
        <taxon>Candidatus Entotheonellaceae</taxon>
        <taxon>Candidatus Entotheonella</taxon>
    </lineage>
</organism>
<name>W4L6A9_9BACT</name>
<feature type="non-terminal residue" evidence="1">
    <location>
        <position position="1"/>
    </location>
</feature>
<proteinExistence type="predicted"/>
<gene>
    <name evidence="1" type="ORF">ETSY2_51450</name>
</gene>
<dbReference type="EMBL" id="AZHX01002653">
    <property type="protein sequence ID" value="ETW93414.1"/>
    <property type="molecule type" value="Genomic_DNA"/>
</dbReference>
<feature type="non-terminal residue" evidence="1">
    <location>
        <position position="400"/>
    </location>
</feature>